<evidence type="ECO:0000313" key="1">
    <source>
        <dbReference type="EMBL" id="ANP45823.1"/>
    </source>
</evidence>
<name>A0A1B1AGY9_9PROT</name>
<evidence type="ECO:0000313" key="2">
    <source>
        <dbReference type="Proteomes" id="UP000092498"/>
    </source>
</evidence>
<reference evidence="1 2" key="1">
    <citation type="submission" date="2015-11" db="EMBL/GenBank/DDBJ databases">
        <title>Whole-Genome Sequence of Candidatus Oderbacter manganicum from the National Park Lower Oder Valley, Germany.</title>
        <authorList>
            <person name="Braun B."/>
            <person name="Liere K."/>
            <person name="Szewzyk U."/>
        </authorList>
    </citation>
    <scope>NUCLEOTIDE SEQUENCE [LARGE SCALE GENOMIC DNA]</scope>
    <source>
        <strain evidence="1 2">OTSz_A_272</strain>
    </source>
</reference>
<keyword evidence="2" id="KW-1185">Reference proteome</keyword>
<protein>
    <submittedName>
        <fullName evidence="1">Uncharacterized protein</fullName>
    </submittedName>
</protein>
<dbReference type="KEGG" id="cbot:ATE48_07740"/>
<dbReference type="InParanoid" id="A0A1B1AGY9"/>
<dbReference type="Proteomes" id="UP000092498">
    <property type="component" value="Chromosome"/>
</dbReference>
<dbReference type="EMBL" id="CP013244">
    <property type="protein sequence ID" value="ANP45823.1"/>
    <property type="molecule type" value="Genomic_DNA"/>
</dbReference>
<sequence>MQPSALHQFKRTTGAKLAKRVYQVAIAQTIGEVDSSFDPHHRSRAASLTKLLSEGHVPKQLSRVGGKWLRRVLASAVS</sequence>
<proteinExistence type="predicted"/>
<organism evidence="1 2">
    <name type="scientific">Candidatus Viadribacter manganicus</name>
    <dbReference type="NCBI Taxonomy" id="1759059"/>
    <lineage>
        <taxon>Bacteria</taxon>
        <taxon>Pseudomonadati</taxon>
        <taxon>Pseudomonadota</taxon>
        <taxon>Alphaproteobacteria</taxon>
        <taxon>Hyphomonadales</taxon>
        <taxon>Hyphomonadaceae</taxon>
        <taxon>Candidatus Viadribacter</taxon>
    </lineage>
</organism>
<dbReference type="AlphaFoldDB" id="A0A1B1AGY9"/>
<accession>A0A1B1AGY9</accession>
<gene>
    <name evidence="1" type="ORF">ATE48_07740</name>
</gene>